<evidence type="ECO:0000313" key="3">
    <source>
        <dbReference type="Proteomes" id="UP001501867"/>
    </source>
</evidence>
<protein>
    <submittedName>
        <fullName evidence="2">Uncharacterized protein</fullName>
    </submittedName>
</protein>
<feature type="region of interest" description="Disordered" evidence="1">
    <location>
        <begin position="360"/>
        <end position="390"/>
    </location>
</feature>
<gene>
    <name evidence="2" type="ORF">GCM10010302_11920</name>
</gene>
<dbReference type="RefSeq" id="WP_344153511.1">
    <property type="nucleotide sequence ID" value="NZ_BAAABV010000010.1"/>
</dbReference>
<accession>A0ABN0V5I6</accession>
<name>A0ABN0V5I6_9ACTN</name>
<evidence type="ECO:0000256" key="1">
    <source>
        <dbReference type="SAM" id="MobiDB-lite"/>
    </source>
</evidence>
<evidence type="ECO:0000313" key="2">
    <source>
        <dbReference type="EMBL" id="GAA0275928.1"/>
    </source>
</evidence>
<reference evidence="2 3" key="1">
    <citation type="journal article" date="2019" name="Int. J. Syst. Evol. Microbiol.">
        <title>The Global Catalogue of Microorganisms (GCM) 10K type strain sequencing project: providing services to taxonomists for standard genome sequencing and annotation.</title>
        <authorList>
            <consortium name="The Broad Institute Genomics Platform"/>
            <consortium name="The Broad Institute Genome Sequencing Center for Infectious Disease"/>
            <person name="Wu L."/>
            <person name="Ma J."/>
        </authorList>
    </citation>
    <scope>NUCLEOTIDE SEQUENCE [LARGE SCALE GENOMIC DNA]</scope>
    <source>
        <strain evidence="2 3">JCM 4505</strain>
    </source>
</reference>
<sequence>MPGQEAVPAGPHRDLLTALHRLYRLAGPPGLRKISEEIRDSDEFDATLNRNLISSILQGKRLPTALQLDSLARYFASLAAHAGDPKEESRQLTELWMRTQVDPKTIAAAFTPATSVNEALRAASATGDPAPLIKLCTNAAPDRVLKVLGALHERQWVAFAKEVKNSFAETFEPRGIPHLVSEMRLTERYRWSGENILTRFAATRRATESAELVRLFSATGQLGDVLTIMHASFMHAEIAESARLYCAVIEADLRPWTIEDNRGRSPISTKKLVGFAVALTEIGHEASLAPAILQWTPAHRGFQGLTVAVELNRLGYKRQADALLKEALRRGGVRQAKDYLTSEDVTSEDKELFLQVMERNEEPVEPDERMRSFNPQSRDFKSFDIPTEWR</sequence>
<dbReference type="EMBL" id="BAAABV010000010">
    <property type="protein sequence ID" value="GAA0275928.1"/>
    <property type="molecule type" value="Genomic_DNA"/>
</dbReference>
<comment type="caution">
    <text evidence="2">The sequence shown here is derived from an EMBL/GenBank/DDBJ whole genome shotgun (WGS) entry which is preliminary data.</text>
</comment>
<feature type="compositionally biased region" description="Basic and acidic residues" evidence="1">
    <location>
        <begin position="360"/>
        <end position="371"/>
    </location>
</feature>
<keyword evidence="3" id="KW-1185">Reference proteome</keyword>
<proteinExistence type="predicted"/>
<dbReference type="Proteomes" id="UP001501867">
    <property type="component" value="Unassembled WGS sequence"/>
</dbReference>
<feature type="compositionally biased region" description="Basic and acidic residues" evidence="1">
    <location>
        <begin position="378"/>
        <end position="390"/>
    </location>
</feature>
<organism evidence="2 3">
    <name type="scientific">Streptomyces polychromogenes</name>
    <dbReference type="NCBI Taxonomy" id="67342"/>
    <lineage>
        <taxon>Bacteria</taxon>
        <taxon>Bacillati</taxon>
        <taxon>Actinomycetota</taxon>
        <taxon>Actinomycetes</taxon>
        <taxon>Kitasatosporales</taxon>
        <taxon>Streptomycetaceae</taxon>
        <taxon>Streptomyces</taxon>
    </lineage>
</organism>